<evidence type="ECO:0000313" key="2">
    <source>
        <dbReference type="Proteomes" id="UP000528286"/>
    </source>
</evidence>
<protein>
    <submittedName>
        <fullName evidence="1">Uncharacterized protein</fullName>
    </submittedName>
</protein>
<dbReference type="Proteomes" id="UP000528286">
    <property type="component" value="Unassembled WGS sequence"/>
</dbReference>
<dbReference type="EMBL" id="JACIEZ010000001">
    <property type="protein sequence ID" value="MBB4062928.1"/>
    <property type="molecule type" value="Genomic_DNA"/>
</dbReference>
<comment type="caution">
    <text evidence="1">The sequence shown here is derived from an EMBL/GenBank/DDBJ whole genome shotgun (WGS) entry which is preliminary data.</text>
</comment>
<evidence type="ECO:0000313" key="1">
    <source>
        <dbReference type="EMBL" id="MBB4062928.1"/>
    </source>
</evidence>
<keyword evidence="2" id="KW-1185">Reference proteome</keyword>
<proteinExistence type="predicted"/>
<dbReference type="AlphaFoldDB" id="A0A7W6J2Y7"/>
<name>A0A7W6J2Y7_9HYPH</name>
<organism evidence="1 2">
    <name type="scientific">Gellertiella hungarica</name>
    <dbReference type="NCBI Taxonomy" id="1572859"/>
    <lineage>
        <taxon>Bacteria</taxon>
        <taxon>Pseudomonadati</taxon>
        <taxon>Pseudomonadota</taxon>
        <taxon>Alphaproteobacteria</taxon>
        <taxon>Hyphomicrobiales</taxon>
        <taxon>Rhizobiaceae</taxon>
        <taxon>Gellertiella</taxon>
    </lineage>
</organism>
<accession>A0A7W6J2Y7</accession>
<sequence length="29" mass="3507">MGWFPIRITLELRKTRTGWQAIVRVHILD</sequence>
<reference evidence="1 2" key="1">
    <citation type="submission" date="2020-08" db="EMBL/GenBank/DDBJ databases">
        <title>Genomic Encyclopedia of Type Strains, Phase IV (KMG-IV): sequencing the most valuable type-strain genomes for metagenomic binning, comparative biology and taxonomic classification.</title>
        <authorList>
            <person name="Goeker M."/>
        </authorList>
    </citation>
    <scope>NUCLEOTIDE SEQUENCE [LARGE SCALE GENOMIC DNA]</scope>
    <source>
        <strain evidence="1 2">DSM 29853</strain>
    </source>
</reference>
<gene>
    <name evidence="1" type="ORF">GGR23_000089</name>
</gene>